<dbReference type="InterPro" id="IPR009050">
    <property type="entry name" value="Globin-like_sf"/>
</dbReference>
<dbReference type="InterPro" id="IPR001486">
    <property type="entry name" value="Hemoglobin_trunc"/>
</dbReference>
<feature type="binding site" description="distal binding residue" evidence="5">
    <location>
        <position position="116"/>
    </location>
    <ligand>
        <name>heme</name>
        <dbReference type="ChEBI" id="CHEBI:30413"/>
    </ligand>
    <ligandPart>
        <name>Fe</name>
        <dbReference type="ChEBI" id="CHEBI:18248"/>
    </ligandPart>
</feature>
<evidence type="ECO:0000256" key="5">
    <source>
        <dbReference type="PIRSR" id="PIRSR601486-1"/>
    </source>
</evidence>
<dbReference type="STRING" id="1280947.HY30_09575"/>
<dbReference type="SUPFAM" id="SSF46458">
    <property type="entry name" value="Globin-like"/>
    <property type="match status" value="1"/>
</dbReference>
<evidence type="ECO:0000313" key="8">
    <source>
        <dbReference type="Proteomes" id="UP000027190"/>
    </source>
</evidence>
<dbReference type="GO" id="GO:0019825">
    <property type="term" value="F:oxygen binding"/>
    <property type="evidence" value="ECO:0007669"/>
    <property type="project" value="InterPro"/>
</dbReference>
<dbReference type="eggNOG" id="COG2346">
    <property type="taxonomic scope" value="Bacteria"/>
</dbReference>
<protein>
    <recommendedName>
        <fullName evidence="9">Globin</fullName>
    </recommendedName>
</protein>
<feature type="signal peptide" evidence="6">
    <location>
        <begin position="1"/>
        <end position="21"/>
    </location>
</feature>
<keyword evidence="4 5" id="KW-0408">Iron</keyword>
<dbReference type="GO" id="GO:0046872">
    <property type="term" value="F:metal ion binding"/>
    <property type="evidence" value="ECO:0007669"/>
    <property type="project" value="UniProtKB-KW"/>
</dbReference>
<dbReference type="Pfam" id="PF01152">
    <property type="entry name" value="Bac_globin"/>
    <property type="match status" value="1"/>
</dbReference>
<name>A0A062U2H3_9PROT</name>
<sequence length="164" mass="18096">MYRLCIAALAGTCLTGTLAMADTLPGELPVDPYEVSNANAGAEPVDNPDMFAAFHGQAGIDRIVDDLVDRVTVDPRIEEIFRASDLVRLRRTLKEQFCYLLDGPCDYTGRDMVAAHKDQGITTREFNALVESLQFAMDTEGVPFAMQNKLIAKLAPMKRDVVTR</sequence>
<dbReference type="CDD" id="cd00454">
    <property type="entry name" value="TrHb1_N"/>
    <property type="match status" value="1"/>
</dbReference>
<feature type="chain" id="PRO_5001614237" description="Globin" evidence="6">
    <location>
        <begin position="22"/>
        <end position="164"/>
    </location>
</feature>
<evidence type="ECO:0008006" key="9">
    <source>
        <dbReference type="Google" id="ProtNLM"/>
    </source>
</evidence>
<dbReference type="GO" id="GO:0020037">
    <property type="term" value="F:heme binding"/>
    <property type="evidence" value="ECO:0007669"/>
    <property type="project" value="InterPro"/>
</dbReference>
<dbReference type="OrthoDB" id="9795814at2"/>
<accession>A0A062U2H3</accession>
<proteinExistence type="predicted"/>
<keyword evidence="6" id="KW-0732">Signal</keyword>
<evidence type="ECO:0000256" key="3">
    <source>
        <dbReference type="ARBA" id="ARBA00022723"/>
    </source>
</evidence>
<dbReference type="EMBL" id="AWFG01000074">
    <property type="protein sequence ID" value="KCZ54526.1"/>
    <property type="molecule type" value="Genomic_DNA"/>
</dbReference>
<evidence type="ECO:0000256" key="1">
    <source>
        <dbReference type="ARBA" id="ARBA00022448"/>
    </source>
</evidence>
<dbReference type="Proteomes" id="UP000027190">
    <property type="component" value="Unassembled WGS sequence"/>
</dbReference>
<comment type="caution">
    <text evidence="7">The sequence shown here is derived from an EMBL/GenBank/DDBJ whole genome shotgun (WGS) entry which is preliminary data.</text>
</comment>
<dbReference type="PATRIC" id="fig|1280947.3.peg.3367"/>
<keyword evidence="2 5" id="KW-0349">Heme</keyword>
<gene>
    <name evidence="7" type="ORF">HY30_09575</name>
</gene>
<dbReference type="Gene3D" id="1.10.490.10">
    <property type="entry name" value="Globins"/>
    <property type="match status" value="1"/>
</dbReference>
<evidence type="ECO:0000313" key="7">
    <source>
        <dbReference type="EMBL" id="KCZ54526.1"/>
    </source>
</evidence>
<dbReference type="InterPro" id="IPR012292">
    <property type="entry name" value="Globin/Proto"/>
</dbReference>
<keyword evidence="1" id="KW-0813">Transport</keyword>
<evidence type="ECO:0000256" key="4">
    <source>
        <dbReference type="ARBA" id="ARBA00023004"/>
    </source>
</evidence>
<keyword evidence="3 5" id="KW-0479">Metal-binding</keyword>
<dbReference type="RefSeq" id="WP_081812336.1">
    <property type="nucleotide sequence ID" value="NZ_AWFG01000074.1"/>
</dbReference>
<evidence type="ECO:0000256" key="2">
    <source>
        <dbReference type="ARBA" id="ARBA00022617"/>
    </source>
</evidence>
<reference evidence="7 8" key="1">
    <citation type="journal article" date="2014" name="Antonie Van Leeuwenhoek">
        <title>Hyphomonas beringensis sp. nov. and Hyphomonas chukchiensis sp. nov., isolated from surface seawater of the Bering Sea and Chukchi Sea.</title>
        <authorList>
            <person name="Li C."/>
            <person name="Lai Q."/>
            <person name="Li G."/>
            <person name="Dong C."/>
            <person name="Wang J."/>
            <person name="Liao Y."/>
            <person name="Shao Z."/>
        </authorList>
    </citation>
    <scope>NUCLEOTIDE SEQUENCE [LARGE SCALE GENOMIC DNA]</scope>
    <source>
        <strain evidence="7 8">BH-BN04-4</strain>
    </source>
</reference>
<dbReference type="AlphaFoldDB" id="A0A062U2H3"/>
<evidence type="ECO:0000256" key="6">
    <source>
        <dbReference type="SAM" id="SignalP"/>
    </source>
</evidence>
<organism evidence="7 8">
    <name type="scientific">Hyphomonas chukchiensis</name>
    <dbReference type="NCBI Taxonomy" id="1280947"/>
    <lineage>
        <taxon>Bacteria</taxon>
        <taxon>Pseudomonadati</taxon>
        <taxon>Pseudomonadota</taxon>
        <taxon>Alphaproteobacteria</taxon>
        <taxon>Hyphomonadales</taxon>
        <taxon>Hyphomonadaceae</taxon>
        <taxon>Hyphomonas</taxon>
    </lineage>
</organism>
<keyword evidence="8" id="KW-1185">Reference proteome</keyword>